<dbReference type="RefSeq" id="XP_012336037.1">
    <property type="nucleotide sequence ID" value="XM_012480614.1"/>
</dbReference>
<evidence type="ECO:0000313" key="3">
    <source>
        <dbReference type="Proteomes" id="UP000054561"/>
    </source>
</evidence>
<dbReference type="EMBL" id="KQ001676">
    <property type="protein sequence ID" value="KJP87311.1"/>
    <property type="molecule type" value="Genomic_DNA"/>
</dbReference>
<evidence type="ECO:0000256" key="1">
    <source>
        <dbReference type="SAM" id="SignalP"/>
    </source>
</evidence>
<dbReference type="VEuPathDB" id="PlasmoDB:AK88_02991"/>
<gene>
    <name evidence="2" type="ORF">AK88_02991</name>
</gene>
<evidence type="ECO:0000313" key="2">
    <source>
        <dbReference type="EMBL" id="KJP87311.1"/>
    </source>
</evidence>
<proteinExistence type="predicted"/>
<dbReference type="GeneID" id="24268305"/>
<keyword evidence="3" id="KW-1185">Reference proteome</keyword>
<feature type="signal peptide" evidence="1">
    <location>
        <begin position="1"/>
        <end position="24"/>
    </location>
</feature>
<reference evidence="2 3" key="1">
    <citation type="submission" date="2014-03" db="EMBL/GenBank/DDBJ databases">
        <title>The Genome Sequence of Plasmodium fragile nilgiri.</title>
        <authorList>
            <consortium name="The Broad Institute Genomics Platform"/>
            <consortium name="The Broad Institute Genome Sequencing Center for Infectious Disease"/>
            <person name="Neafsey D."/>
            <person name="Duraisingh M."/>
            <person name="Young S.K."/>
            <person name="Zeng Q."/>
            <person name="Gargeya S."/>
            <person name="Abouelleil A."/>
            <person name="Alvarado L."/>
            <person name="Chapman S.B."/>
            <person name="Gainer-Dewar J."/>
            <person name="Goldberg J."/>
            <person name="Griggs A."/>
            <person name="Gujja S."/>
            <person name="Hansen M."/>
            <person name="Howarth C."/>
            <person name="Imamovic A."/>
            <person name="Larimer J."/>
            <person name="Pearson M."/>
            <person name="Poon T.W."/>
            <person name="Priest M."/>
            <person name="Roberts A."/>
            <person name="Saif S."/>
            <person name="Shea T."/>
            <person name="Sykes S."/>
            <person name="Wortman J."/>
            <person name="Nusbaum C."/>
            <person name="Birren B."/>
        </authorList>
    </citation>
    <scope>NUCLEOTIDE SEQUENCE [LARGE SCALE GENOMIC DNA]</scope>
    <source>
        <strain evidence="3">nilgiri</strain>
    </source>
</reference>
<protein>
    <submittedName>
        <fullName evidence="2">Uncharacterized protein</fullName>
    </submittedName>
</protein>
<keyword evidence="1" id="KW-0732">Signal</keyword>
<feature type="chain" id="PRO_5002343738" evidence="1">
    <location>
        <begin position="25"/>
        <end position="258"/>
    </location>
</feature>
<organism evidence="2 3">
    <name type="scientific">Plasmodium fragile</name>
    <dbReference type="NCBI Taxonomy" id="5857"/>
    <lineage>
        <taxon>Eukaryota</taxon>
        <taxon>Sar</taxon>
        <taxon>Alveolata</taxon>
        <taxon>Apicomplexa</taxon>
        <taxon>Aconoidasida</taxon>
        <taxon>Haemosporida</taxon>
        <taxon>Plasmodiidae</taxon>
        <taxon>Plasmodium</taxon>
        <taxon>Plasmodium (Plasmodium)</taxon>
    </lineage>
</organism>
<dbReference type="Proteomes" id="UP000054561">
    <property type="component" value="Unassembled WGS sequence"/>
</dbReference>
<name>A0A0D9QNM6_PLAFR</name>
<sequence>MGSYLSRSILIITLAIALSHISESIKGATEVGTFTRTYASRYARNLSQLSLFLDDCLLSENQYTNGNHYTPDNGYNGIVEEWQSQEEIDTMGNFPEWQVRNGLSRKHRDYSRPIMQQRNRDEGKRGNWIHEIDCEWDDQWYSTREEREGYSDPEGLQLDWFDGYSDTGSNPQERHEDCLQGSCRAHTIQYCGVSYPKWKDRIWEIYQSHLPCGWTMDDLSKHLTSKGILEMRRKFFLRLTKKKAFVLFFDDVLYLETK</sequence>
<dbReference type="AlphaFoldDB" id="A0A0D9QNM6"/>
<accession>A0A0D9QNM6</accession>